<proteinExistence type="predicted"/>
<dbReference type="EMBL" id="AEYP01021469">
    <property type="status" value="NOT_ANNOTATED_CDS"/>
    <property type="molecule type" value="Genomic_DNA"/>
</dbReference>
<feature type="region of interest" description="Disordered" evidence="1">
    <location>
        <begin position="1"/>
        <end position="36"/>
    </location>
</feature>
<dbReference type="AlphaFoldDB" id="M3YTR9"/>
<organism evidence="2">
    <name type="scientific">Mustela putorius furo</name>
    <name type="common">European domestic ferret</name>
    <name type="synonym">Mustela furo</name>
    <dbReference type="NCBI Taxonomy" id="9669"/>
    <lineage>
        <taxon>Eukaryota</taxon>
        <taxon>Metazoa</taxon>
        <taxon>Chordata</taxon>
        <taxon>Craniata</taxon>
        <taxon>Vertebrata</taxon>
        <taxon>Euteleostomi</taxon>
        <taxon>Mammalia</taxon>
        <taxon>Eutheria</taxon>
        <taxon>Laurasiatheria</taxon>
        <taxon>Carnivora</taxon>
        <taxon>Caniformia</taxon>
        <taxon>Musteloidea</taxon>
        <taxon>Mustelidae</taxon>
        <taxon>Mustelinae</taxon>
        <taxon>Mustela</taxon>
    </lineage>
</organism>
<reference evidence="2" key="1">
    <citation type="submission" date="2024-06" db="UniProtKB">
        <authorList>
            <consortium name="Ensembl"/>
        </authorList>
    </citation>
    <scope>IDENTIFICATION</scope>
</reference>
<evidence type="ECO:0000313" key="2">
    <source>
        <dbReference type="Ensembl" id="ENSMPUP00000014729.1"/>
    </source>
</evidence>
<accession>M3YTR9</accession>
<sequence>QAPTSSLPCTVLSVRKTETSSAPGPRPASPTKNSPICSQRWPSLKAGLRFLRSPPATSIWPPSPVRCTTEASLASISSSLSQRTRLRLNPIKTMNMISCQTEAPPSGPCFVLIANRSTPSHQSGLPREFQQLSVLT</sequence>
<dbReference type="InParanoid" id="M3YTR9"/>
<dbReference type="HOGENOM" id="CLU_1880189_0_0_1"/>
<name>M3YTR9_MUSPF</name>
<dbReference type="Ensembl" id="ENSMPUT00000014964.1">
    <property type="protein sequence ID" value="ENSMPUP00000014729.1"/>
    <property type="gene ID" value="ENSMPUG00000014840.1"/>
</dbReference>
<protein>
    <submittedName>
        <fullName evidence="2">Uncharacterized protein</fullName>
    </submittedName>
</protein>
<evidence type="ECO:0000256" key="1">
    <source>
        <dbReference type="SAM" id="MobiDB-lite"/>
    </source>
</evidence>